<dbReference type="AlphaFoldDB" id="A0AAV6G6U0"/>
<dbReference type="Proteomes" id="UP000823561">
    <property type="component" value="Chromosome 14"/>
</dbReference>
<evidence type="ECO:0000256" key="1">
    <source>
        <dbReference type="SAM" id="MobiDB-lite"/>
    </source>
</evidence>
<comment type="caution">
    <text evidence="2">The sequence shown here is derived from an EMBL/GenBank/DDBJ whole genome shotgun (WGS) entry which is preliminary data.</text>
</comment>
<sequence>MEQQCDTGASCEASGEHSSQEGQQEVDDPVTSASSSNSDLPSILLPESERAGTGRRHSTKAFTGLRLFGRSLVLSGQASVACSVLYGWLTVVKHQWTSVLQPTGSRDHVDPVAR</sequence>
<feature type="region of interest" description="Disordered" evidence="1">
    <location>
        <begin position="1"/>
        <end position="58"/>
    </location>
</feature>
<organism evidence="2 3">
    <name type="scientific">Alosa alosa</name>
    <name type="common">allis shad</name>
    <dbReference type="NCBI Taxonomy" id="278164"/>
    <lineage>
        <taxon>Eukaryota</taxon>
        <taxon>Metazoa</taxon>
        <taxon>Chordata</taxon>
        <taxon>Craniata</taxon>
        <taxon>Vertebrata</taxon>
        <taxon>Euteleostomi</taxon>
        <taxon>Actinopterygii</taxon>
        <taxon>Neopterygii</taxon>
        <taxon>Teleostei</taxon>
        <taxon>Clupei</taxon>
        <taxon>Clupeiformes</taxon>
        <taxon>Clupeoidei</taxon>
        <taxon>Clupeidae</taxon>
        <taxon>Alosa</taxon>
    </lineage>
</organism>
<feature type="compositionally biased region" description="Polar residues" evidence="1">
    <location>
        <begin position="31"/>
        <end position="40"/>
    </location>
</feature>
<proteinExistence type="predicted"/>
<protein>
    <submittedName>
        <fullName evidence="2">Uncharacterized protein</fullName>
    </submittedName>
</protein>
<reference evidence="2" key="1">
    <citation type="submission" date="2020-10" db="EMBL/GenBank/DDBJ databases">
        <title>Chromosome-scale genome assembly of the Allis shad, Alosa alosa.</title>
        <authorList>
            <person name="Margot Z."/>
            <person name="Christophe K."/>
            <person name="Cabau C."/>
            <person name="Louis A."/>
            <person name="Berthelot C."/>
            <person name="Parey E."/>
            <person name="Roest Crollius H."/>
            <person name="Montfort J."/>
            <person name="Robinson-Rechavi M."/>
            <person name="Bucao C."/>
            <person name="Bouchez O."/>
            <person name="Gislard M."/>
            <person name="Lluch J."/>
            <person name="Milhes M."/>
            <person name="Lampietro C."/>
            <person name="Lopez Roques C."/>
            <person name="Donnadieu C."/>
            <person name="Braasch I."/>
            <person name="Desvignes T."/>
            <person name="Postlethwait J."/>
            <person name="Bobe J."/>
            <person name="Guiguen Y."/>
        </authorList>
    </citation>
    <scope>NUCLEOTIDE SEQUENCE</scope>
    <source>
        <strain evidence="2">M-15738</strain>
        <tissue evidence="2">Blood</tissue>
    </source>
</reference>
<name>A0AAV6G6U0_9TELE</name>
<gene>
    <name evidence="2" type="ORF">AALO_G00193940</name>
</gene>
<evidence type="ECO:0000313" key="3">
    <source>
        <dbReference type="Proteomes" id="UP000823561"/>
    </source>
</evidence>
<evidence type="ECO:0000313" key="2">
    <source>
        <dbReference type="EMBL" id="KAG5270550.1"/>
    </source>
</evidence>
<keyword evidence="3" id="KW-1185">Reference proteome</keyword>
<accession>A0AAV6G6U0</accession>
<dbReference type="EMBL" id="JADWDJ010000014">
    <property type="protein sequence ID" value="KAG5270550.1"/>
    <property type="molecule type" value="Genomic_DNA"/>
</dbReference>